<keyword evidence="7" id="KW-1185">Reference proteome</keyword>
<dbReference type="PANTHER" id="PTHR13408:SF0">
    <property type="entry name" value="DNA-DIRECTED RNA POLYMERASE III SUBUNIT RPC4"/>
    <property type="match status" value="1"/>
</dbReference>
<evidence type="ECO:0000313" key="7">
    <source>
        <dbReference type="Proteomes" id="UP001321473"/>
    </source>
</evidence>
<comment type="subcellular location">
    <subcellularLocation>
        <location evidence="1">Nucleus</location>
    </subcellularLocation>
</comment>
<gene>
    <name evidence="6" type="ORF">V5799_019750</name>
</gene>
<dbReference type="GO" id="GO:0003677">
    <property type="term" value="F:DNA binding"/>
    <property type="evidence" value="ECO:0007669"/>
    <property type="project" value="InterPro"/>
</dbReference>
<keyword evidence="2" id="KW-0240">DNA-directed RNA polymerase</keyword>
<evidence type="ECO:0000256" key="3">
    <source>
        <dbReference type="ARBA" id="ARBA00023163"/>
    </source>
</evidence>
<feature type="compositionally biased region" description="Low complexity" evidence="5">
    <location>
        <begin position="26"/>
        <end position="35"/>
    </location>
</feature>
<evidence type="ECO:0008006" key="8">
    <source>
        <dbReference type="Google" id="ProtNLM"/>
    </source>
</evidence>
<keyword evidence="3" id="KW-0804">Transcription</keyword>
<dbReference type="Proteomes" id="UP001321473">
    <property type="component" value="Unassembled WGS sequence"/>
</dbReference>
<evidence type="ECO:0000256" key="4">
    <source>
        <dbReference type="ARBA" id="ARBA00023242"/>
    </source>
</evidence>
<keyword evidence="4" id="KW-0539">Nucleus</keyword>
<evidence type="ECO:0000256" key="2">
    <source>
        <dbReference type="ARBA" id="ARBA00022478"/>
    </source>
</evidence>
<dbReference type="EMBL" id="JARKHS020010312">
    <property type="protein sequence ID" value="KAK8778909.1"/>
    <property type="molecule type" value="Genomic_DNA"/>
</dbReference>
<dbReference type="InterPro" id="IPR007811">
    <property type="entry name" value="RPC4"/>
</dbReference>
<evidence type="ECO:0000256" key="1">
    <source>
        <dbReference type="ARBA" id="ARBA00004123"/>
    </source>
</evidence>
<sequence length="253" mass="27670">MSYGQDLLWLARWSKFESEPVEEPKYQAQSSSSQVAKKKLRDDKELKALLRSDFIDDGFVDGPWLAPTTLPLAGAPVPVPEQKPGIAVDGRITKEESLQGPDLGNSVSRTALQTLSVADLCTSPNIPETGQLLFFQLPDTLPGLQAAVQPTQKEGTDKVVKTEEHQVRNGQTKLKHFPEGYIGKLQVMKSGRVQLVLGSVALIVDMGTSMAFHHELMSLRVKEGAADICILGQVMHKLICLPDMEQLLQAADS</sequence>
<accession>A0AAQ4EVV4</accession>
<name>A0AAQ4EVV4_AMBAM</name>
<organism evidence="6 7">
    <name type="scientific">Amblyomma americanum</name>
    <name type="common">Lone star tick</name>
    <dbReference type="NCBI Taxonomy" id="6943"/>
    <lineage>
        <taxon>Eukaryota</taxon>
        <taxon>Metazoa</taxon>
        <taxon>Ecdysozoa</taxon>
        <taxon>Arthropoda</taxon>
        <taxon>Chelicerata</taxon>
        <taxon>Arachnida</taxon>
        <taxon>Acari</taxon>
        <taxon>Parasitiformes</taxon>
        <taxon>Ixodida</taxon>
        <taxon>Ixodoidea</taxon>
        <taxon>Ixodidae</taxon>
        <taxon>Amblyomminae</taxon>
        <taxon>Amblyomma</taxon>
    </lineage>
</organism>
<comment type="caution">
    <text evidence="6">The sequence shown here is derived from an EMBL/GenBank/DDBJ whole genome shotgun (WGS) entry which is preliminary data.</text>
</comment>
<proteinExistence type="predicted"/>
<evidence type="ECO:0000256" key="5">
    <source>
        <dbReference type="SAM" id="MobiDB-lite"/>
    </source>
</evidence>
<dbReference type="GO" id="GO:0005666">
    <property type="term" value="C:RNA polymerase III complex"/>
    <property type="evidence" value="ECO:0007669"/>
    <property type="project" value="InterPro"/>
</dbReference>
<dbReference type="GO" id="GO:0042797">
    <property type="term" value="P:tRNA transcription by RNA polymerase III"/>
    <property type="evidence" value="ECO:0007669"/>
    <property type="project" value="TreeGrafter"/>
</dbReference>
<reference evidence="6 7" key="1">
    <citation type="journal article" date="2023" name="Arcadia Sci">
        <title>De novo assembly of a long-read Amblyomma americanum tick genome.</title>
        <authorList>
            <person name="Chou S."/>
            <person name="Poskanzer K.E."/>
            <person name="Rollins M."/>
            <person name="Thuy-Boun P.S."/>
        </authorList>
    </citation>
    <scope>NUCLEOTIDE SEQUENCE [LARGE SCALE GENOMIC DNA]</scope>
    <source>
        <strain evidence="6">F_SG_1</strain>
        <tissue evidence="6">Salivary glands</tissue>
    </source>
</reference>
<feature type="region of interest" description="Disordered" evidence="5">
    <location>
        <begin position="19"/>
        <end position="38"/>
    </location>
</feature>
<dbReference type="AlphaFoldDB" id="A0AAQ4EVV4"/>
<dbReference type="Pfam" id="PF05132">
    <property type="entry name" value="RNA_pol_Rpc4"/>
    <property type="match status" value="1"/>
</dbReference>
<protein>
    <recommendedName>
        <fullName evidence="8">Dna-directed rna polymerase iii subunit rpc4</fullName>
    </recommendedName>
</protein>
<dbReference type="PANTHER" id="PTHR13408">
    <property type="entry name" value="DNA-DIRECTED RNA POLYMERASE III"/>
    <property type="match status" value="1"/>
</dbReference>
<evidence type="ECO:0000313" key="6">
    <source>
        <dbReference type="EMBL" id="KAK8778909.1"/>
    </source>
</evidence>